<dbReference type="Gene3D" id="3.40.50.300">
    <property type="entry name" value="P-loop containing nucleotide triphosphate hydrolases"/>
    <property type="match status" value="1"/>
</dbReference>
<dbReference type="GO" id="GO:0006281">
    <property type="term" value="P:DNA repair"/>
    <property type="evidence" value="ECO:0007669"/>
    <property type="project" value="UniProtKB-KW"/>
</dbReference>
<keyword evidence="1" id="KW-0227">DNA damage</keyword>
<organism evidence="4 5">
    <name type="scientific">Lentinula detonsa</name>
    <dbReference type="NCBI Taxonomy" id="2804962"/>
    <lineage>
        <taxon>Eukaryota</taxon>
        <taxon>Fungi</taxon>
        <taxon>Dikarya</taxon>
        <taxon>Basidiomycota</taxon>
        <taxon>Agaricomycotina</taxon>
        <taxon>Agaricomycetes</taxon>
        <taxon>Agaricomycetidae</taxon>
        <taxon>Agaricales</taxon>
        <taxon>Marasmiineae</taxon>
        <taxon>Omphalotaceae</taxon>
        <taxon>Lentinula</taxon>
    </lineage>
</organism>
<evidence type="ECO:0000313" key="3">
    <source>
        <dbReference type="EMBL" id="KAJ3738872.1"/>
    </source>
</evidence>
<reference evidence="4" key="1">
    <citation type="submission" date="2022-08" db="EMBL/GenBank/DDBJ databases">
        <authorList>
            <consortium name="DOE Joint Genome Institute"/>
            <person name="Min B."/>
            <person name="Sierra-Patev S."/>
            <person name="Naranjo-Ortiz M."/>
            <person name="Looney B."/>
            <person name="Konkel Z."/>
            <person name="Slot J.C."/>
            <person name="Sakamoto Y."/>
            <person name="Steenwyk J.L."/>
            <person name="Rokas A."/>
            <person name="Carro J."/>
            <person name="Camarero S."/>
            <person name="Ferreira P."/>
            <person name="Molpeceres G."/>
            <person name="Ruiz-duenas F.J."/>
            <person name="Serrano A."/>
            <person name="Henrissat B."/>
            <person name="Drula E."/>
            <person name="Hughes K.W."/>
            <person name="Mata J.L."/>
            <person name="Ishikawa N.K."/>
            <person name="Vargas-Isla R."/>
            <person name="Ushijima S."/>
            <person name="Smith C.A."/>
            <person name="Ahrendt S."/>
            <person name="Andreopoulos W."/>
            <person name="He G."/>
            <person name="LaButti K."/>
            <person name="Lipzen A."/>
            <person name="Ng V."/>
            <person name="Riley R."/>
            <person name="Sandor L."/>
            <person name="Barry K."/>
            <person name="Martinez A.T."/>
            <person name="Xiao Y."/>
            <person name="Gibbons J.G."/>
            <person name="Terashima K."/>
            <person name="Hibbett D.S."/>
            <person name="Grigoriev I.V."/>
        </authorList>
    </citation>
    <scope>NUCLEOTIDE SEQUENCE</scope>
    <source>
        <strain evidence="4">TFB7810</strain>
    </source>
</reference>
<evidence type="ECO:0000256" key="1">
    <source>
        <dbReference type="RuleBase" id="RU363044"/>
    </source>
</evidence>
<keyword evidence="1" id="KW-0378">Hydrolase</keyword>
<evidence type="ECO:0000259" key="2">
    <source>
        <dbReference type="Pfam" id="PF05970"/>
    </source>
</evidence>
<comment type="caution">
    <text evidence="4">The sequence shown here is derived from an EMBL/GenBank/DDBJ whole genome shotgun (WGS) entry which is preliminary data.</text>
</comment>
<keyword evidence="1" id="KW-0347">Helicase</keyword>
<proteinExistence type="inferred from homology"/>
<accession>A0A9W8NWW6</accession>
<dbReference type="Pfam" id="PF05970">
    <property type="entry name" value="PIF1"/>
    <property type="match status" value="1"/>
</dbReference>
<dbReference type="Proteomes" id="UP001142393">
    <property type="component" value="Unassembled WGS sequence"/>
</dbReference>
<dbReference type="InterPro" id="IPR027417">
    <property type="entry name" value="P-loop_NTPase"/>
</dbReference>
<gene>
    <name evidence="4" type="ORF">DFH05DRAFT_1403022</name>
    <name evidence="3" type="ORF">DFH05DRAFT_1408264</name>
</gene>
<keyword evidence="1" id="KW-0067">ATP-binding</keyword>
<reference evidence="4 5" key="2">
    <citation type="journal article" date="2023" name="Proc. Natl. Acad. Sci. U.S.A.">
        <title>A global phylogenomic analysis of the shiitake genus Lentinula.</title>
        <authorList>
            <person name="Sierra-Patev S."/>
            <person name="Min B."/>
            <person name="Naranjo-Ortiz M."/>
            <person name="Looney B."/>
            <person name="Konkel Z."/>
            <person name="Slot J.C."/>
            <person name="Sakamoto Y."/>
            <person name="Steenwyk J.L."/>
            <person name="Rokas A."/>
            <person name="Carro J."/>
            <person name="Camarero S."/>
            <person name="Ferreira P."/>
            <person name="Molpeceres G."/>
            <person name="Ruiz-Duenas F.J."/>
            <person name="Serrano A."/>
            <person name="Henrissat B."/>
            <person name="Drula E."/>
            <person name="Hughes K.W."/>
            <person name="Mata J.L."/>
            <person name="Ishikawa N.K."/>
            <person name="Vargas-Isla R."/>
            <person name="Ushijima S."/>
            <person name="Smith C.A."/>
            <person name="Donoghue J."/>
            <person name="Ahrendt S."/>
            <person name="Andreopoulos W."/>
            <person name="He G."/>
            <person name="LaButti K."/>
            <person name="Lipzen A."/>
            <person name="Ng V."/>
            <person name="Riley R."/>
            <person name="Sandor L."/>
            <person name="Barry K."/>
            <person name="Martinez A.T."/>
            <person name="Xiao Y."/>
            <person name="Gibbons J.G."/>
            <person name="Terashima K."/>
            <person name="Grigoriev I.V."/>
            <person name="Hibbett D."/>
        </authorList>
    </citation>
    <scope>NUCLEOTIDE SEQUENCE [LARGE SCALE GENOMIC DNA]</scope>
    <source>
        <strain evidence="4 5">TFB7810</strain>
    </source>
</reference>
<dbReference type="EMBL" id="JANVFU010000022">
    <property type="protein sequence ID" value="KAJ3738872.1"/>
    <property type="molecule type" value="Genomic_DNA"/>
</dbReference>
<comment type="catalytic activity">
    <reaction evidence="1">
        <text>ATP + H2O = ADP + phosphate + H(+)</text>
        <dbReference type="Rhea" id="RHEA:13065"/>
        <dbReference type="ChEBI" id="CHEBI:15377"/>
        <dbReference type="ChEBI" id="CHEBI:15378"/>
        <dbReference type="ChEBI" id="CHEBI:30616"/>
        <dbReference type="ChEBI" id="CHEBI:43474"/>
        <dbReference type="ChEBI" id="CHEBI:456216"/>
        <dbReference type="EC" id="5.6.2.3"/>
    </reaction>
</comment>
<evidence type="ECO:0000313" key="5">
    <source>
        <dbReference type="Proteomes" id="UP001142393"/>
    </source>
</evidence>
<dbReference type="GO" id="GO:0005524">
    <property type="term" value="F:ATP binding"/>
    <property type="evidence" value="ECO:0007669"/>
    <property type="project" value="UniProtKB-KW"/>
</dbReference>
<dbReference type="GO" id="GO:0000723">
    <property type="term" value="P:telomere maintenance"/>
    <property type="evidence" value="ECO:0007669"/>
    <property type="project" value="InterPro"/>
</dbReference>
<feature type="domain" description="DNA helicase Pif1-like DEAD-box helicase" evidence="2">
    <location>
        <begin position="7"/>
        <end position="85"/>
    </location>
</feature>
<comment type="cofactor">
    <cofactor evidence="1">
        <name>Mg(2+)</name>
        <dbReference type="ChEBI" id="CHEBI:18420"/>
    </cofactor>
</comment>
<feature type="non-terminal residue" evidence="4">
    <location>
        <position position="85"/>
    </location>
</feature>
<name>A0A9W8NWW6_9AGAR</name>
<keyword evidence="5" id="KW-1185">Reference proteome</keyword>
<dbReference type="AlphaFoldDB" id="A0A9W8NWW6"/>
<keyword evidence="1" id="KW-0547">Nucleotide-binding</keyword>
<dbReference type="GO" id="GO:0006310">
    <property type="term" value="P:DNA recombination"/>
    <property type="evidence" value="ECO:0007669"/>
    <property type="project" value="UniProtKB-KW"/>
</dbReference>
<evidence type="ECO:0000313" key="4">
    <source>
        <dbReference type="EMBL" id="KAJ3742248.1"/>
    </source>
</evidence>
<dbReference type="GO" id="GO:0016787">
    <property type="term" value="F:hydrolase activity"/>
    <property type="evidence" value="ECO:0007669"/>
    <property type="project" value="UniProtKB-KW"/>
</dbReference>
<keyword evidence="1" id="KW-0234">DNA repair</keyword>
<comment type="similarity">
    <text evidence="1">Belongs to the helicase family.</text>
</comment>
<sequence>MLHCVELKEDQHRAYDIIAWHLNQTLAGRKPPALRMILYGEGGTGKSRVIQTITQFFEQKHAKHCILKGAYTGVAASLIDGKTLH</sequence>
<dbReference type="EC" id="5.6.2.3" evidence="1"/>
<protein>
    <recommendedName>
        <fullName evidence="1">ATP-dependent DNA helicase</fullName>
        <ecNumber evidence="1">5.6.2.3</ecNumber>
    </recommendedName>
</protein>
<dbReference type="GO" id="GO:0043139">
    <property type="term" value="F:5'-3' DNA helicase activity"/>
    <property type="evidence" value="ECO:0007669"/>
    <property type="project" value="UniProtKB-EC"/>
</dbReference>
<keyword evidence="1" id="KW-0233">DNA recombination</keyword>
<dbReference type="InterPro" id="IPR010285">
    <property type="entry name" value="DNA_helicase_pif1-like_DEAD"/>
</dbReference>
<dbReference type="EMBL" id="JANVFU010000011">
    <property type="protein sequence ID" value="KAJ3742248.1"/>
    <property type="molecule type" value="Genomic_DNA"/>
</dbReference>